<name>A0A3S0L127_CHLPH</name>
<dbReference type="PANTHER" id="PTHR33695">
    <property type="entry name" value="LIPOPROTEIN SIGNAL PEPTIDASE"/>
    <property type="match status" value="1"/>
</dbReference>
<gene>
    <name evidence="9 12" type="primary">lspA</name>
    <name evidence="12" type="ORF">EKD02_04920</name>
</gene>
<dbReference type="PROSITE" id="PS00855">
    <property type="entry name" value="SPASE_II"/>
    <property type="match status" value="1"/>
</dbReference>
<comment type="catalytic activity">
    <reaction evidence="9 10">
        <text>Release of signal peptides from bacterial membrane prolipoproteins. Hydrolyzes -Xaa-Yaa-Zaa-|-(S,diacylglyceryl)Cys-, in which Xaa is hydrophobic (preferably Leu), and Yaa (Ala or Ser) and Zaa (Gly or Ala) have small, neutral side chains.</text>
        <dbReference type="EC" id="3.4.23.36"/>
    </reaction>
</comment>
<keyword evidence="8 9" id="KW-0472">Membrane</keyword>
<feature type="active site" evidence="9">
    <location>
        <position position="139"/>
    </location>
</feature>
<evidence type="ECO:0000256" key="10">
    <source>
        <dbReference type="RuleBase" id="RU000594"/>
    </source>
</evidence>
<comment type="pathway">
    <text evidence="9">Protein modification; lipoprotein biosynthesis (signal peptide cleavage).</text>
</comment>
<sequence length="169" mass="18710">MRWFFFLLLSVIGLDRFTKQLAIIFLRDTGESITIIPGLFSLTYAENRGIAFGMEFLPPAVLLILTTIIVSGVIIYALYQGNRQPLFLGSFGLIAGGGIGNLIDRFTTGRVVDFLYFDLYRGELFGQWIALWPIFNIADSAITIGACMLIIFYGRIFPDSTASGGNNVC</sequence>
<reference evidence="12 13" key="1">
    <citation type="submission" date="2018-12" db="EMBL/GenBank/DDBJ databases">
        <authorList>
            <person name="Lunina O.N."/>
            <person name="Grouzdev D.S."/>
            <person name="Gorlenko V.M."/>
            <person name="Savvichev A.S."/>
        </authorList>
    </citation>
    <scope>NUCLEOTIDE SEQUENCE [LARGE SCALE GENOMIC DNA]</scope>
    <source>
        <strain evidence="12 13">BrKhr-17</strain>
    </source>
</reference>
<dbReference type="PANTHER" id="PTHR33695:SF1">
    <property type="entry name" value="LIPOPROTEIN SIGNAL PEPTIDASE"/>
    <property type="match status" value="1"/>
</dbReference>
<dbReference type="GO" id="GO:0004190">
    <property type="term" value="F:aspartic-type endopeptidase activity"/>
    <property type="evidence" value="ECO:0007669"/>
    <property type="project" value="UniProtKB-UniRule"/>
</dbReference>
<evidence type="ECO:0000313" key="13">
    <source>
        <dbReference type="Proteomes" id="UP000279908"/>
    </source>
</evidence>
<keyword evidence="5 9" id="KW-0064">Aspartyl protease</keyword>
<feature type="transmembrane region" description="Helical" evidence="9">
    <location>
        <begin position="86"/>
        <end position="103"/>
    </location>
</feature>
<feature type="transmembrane region" description="Helical" evidence="9">
    <location>
        <begin position="129"/>
        <end position="153"/>
    </location>
</feature>
<proteinExistence type="inferred from homology"/>
<comment type="caution">
    <text evidence="12">The sequence shown here is derived from an EMBL/GenBank/DDBJ whole genome shotgun (WGS) entry which is preliminary data.</text>
</comment>
<evidence type="ECO:0000256" key="9">
    <source>
        <dbReference type="HAMAP-Rule" id="MF_00161"/>
    </source>
</evidence>
<dbReference type="UniPathway" id="UPA00665"/>
<keyword evidence="7 9" id="KW-1133">Transmembrane helix</keyword>
<evidence type="ECO:0000256" key="1">
    <source>
        <dbReference type="ARBA" id="ARBA00006139"/>
    </source>
</evidence>
<dbReference type="EC" id="3.4.23.36" evidence="9"/>
<evidence type="ECO:0000256" key="7">
    <source>
        <dbReference type="ARBA" id="ARBA00022989"/>
    </source>
</evidence>
<evidence type="ECO:0000256" key="11">
    <source>
        <dbReference type="RuleBase" id="RU004181"/>
    </source>
</evidence>
<dbReference type="HAMAP" id="MF_00161">
    <property type="entry name" value="LspA"/>
    <property type="match status" value="1"/>
</dbReference>
<dbReference type="NCBIfam" id="NF011368">
    <property type="entry name" value="PRK14787.1"/>
    <property type="match status" value="1"/>
</dbReference>
<evidence type="ECO:0000256" key="6">
    <source>
        <dbReference type="ARBA" id="ARBA00022801"/>
    </source>
</evidence>
<dbReference type="PRINTS" id="PR00781">
    <property type="entry name" value="LIPOSIGPTASE"/>
</dbReference>
<feature type="active site" evidence="9">
    <location>
        <position position="113"/>
    </location>
</feature>
<dbReference type="EMBL" id="RXYK01000005">
    <property type="protein sequence ID" value="RTY38428.1"/>
    <property type="molecule type" value="Genomic_DNA"/>
</dbReference>
<keyword evidence="6 9" id="KW-0378">Hydrolase</keyword>
<dbReference type="AlphaFoldDB" id="A0A3S0L127"/>
<dbReference type="InterPro" id="IPR001872">
    <property type="entry name" value="Peptidase_A8"/>
</dbReference>
<comment type="similarity">
    <text evidence="1 9 11">Belongs to the peptidase A8 family.</text>
</comment>
<evidence type="ECO:0000256" key="3">
    <source>
        <dbReference type="ARBA" id="ARBA00022670"/>
    </source>
</evidence>
<keyword evidence="3 9" id="KW-0645">Protease</keyword>
<dbReference type="Pfam" id="PF01252">
    <property type="entry name" value="Peptidase_A8"/>
    <property type="match status" value="1"/>
</dbReference>
<evidence type="ECO:0000256" key="4">
    <source>
        <dbReference type="ARBA" id="ARBA00022692"/>
    </source>
</evidence>
<organism evidence="12 13">
    <name type="scientific">Chlorobium phaeovibrioides</name>
    <dbReference type="NCBI Taxonomy" id="1094"/>
    <lineage>
        <taxon>Bacteria</taxon>
        <taxon>Pseudomonadati</taxon>
        <taxon>Chlorobiota</taxon>
        <taxon>Chlorobiia</taxon>
        <taxon>Chlorobiales</taxon>
        <taxon>Chlorobiaceae</taxon>
        <taxon>Chlorobium/Pelodictyon group</taxon>
        <taxon>Chlorobium</taxon>
    </lineage>
</organism>
<comment type="subcellular location">
    <subcellularLocation>
        <location evidence="9">Cell membrane</location>
        <topology evidence="9">Multi-pass membrane protein</topology>
    </subcellularLocation>
</comment>
<evidence type="ECO:0000256" key="5">
    <source>
        <dbReference type="ARBA" id="ARBA00022750"/>
    </source>
</evidence>
<comment type="caution">
    <text evidence="9">Lacks conserved residue(s) required for the propagation of feature annotation.</text>
</comment>
<comment type="function">
    <text evidence="9 10">This protein specifically catalyzes the removal of signal peptides from prolipoproteins.</text>
</comment>
<dbReference type="GO" id="GO:0005886">
    <property type="term" value="C:plasma membrane"/>
    <property type="evidence" value="ECO:0007669"/>
    <property type="project" value="UniProtKB-SubCell"/>
</dbReference>
<dbReference type="NCBIfam" id="TIGR00077">
    <property type="entry name" value="lspA"/>
    <property type="match status" value="1"/>
</dbReference>
<dbReference type="RefSeq" id="WP_126384154.1">
    <property type="nucleotide sequence ID" value="NZ_RXYK01000005.1"/>
</dbReference>
<dbReference type="Proteomes" id="UP000279908">
    <property type="component" value="Unassembled WGS sequence"/>
</dbReference>
<keyword evidence="4 9" id="KW-0812">Transmembrane</keyword>
<evidence type="ECO:0000256" key="8">
    <source>
        <dbReference type="ARBA" id="ARBA00023136"/>
    </source>
</evidence>
<accession>A0A3S0L127</accession>
<evidence type="ECO:0000256" key="2">
    <source>
        <dbReference type="ARBA" id="ARBA00022475"/>
    </source>
</evidence>
<feature type="transmembrane region" description="Helical" evidence="9">
    <location>
        <begin position="56"/>
        <end position="79"/>
    </location>
</feature>
<protein>
    <recommendedName>
        <fullName evidence="9">Lipoprotein signal peptidase</fullName>
        <ecNumber evidence="9">3.4.23.36</ecNumber>
    </recommendedName>
    <alternativeName>
        <fullName evidence="9">Prolipoprotein signal peptidase</fullName>
    </alternativeName>
    <alternativeName>
        <fullName evidence="9">Signal peptidase II</fullName>
        <shortName evidence="9">SPase II</shortName>
    </alternativeName>
</protein>
<dbReference type="GO" id="GO:0006508">
    <property type="term" value="P:proteolysis"/>
    <property type="evidence" value="ECO:0007669"/>
    <property type="project" value="UniProtKB-KW"/>
</dbReference>
<keyword evidence="2 9" id="KW-1003">Cell membrane</keyword>
<evidence type="ECO:0000313" key="12">
    <source>
        <dbReference type="EMBL" id="RTY38428.1"/>
    </source>
</evidence>